<gene>
    <name evidence="1" type="ORF">GXY_11239</name>
</gene>
<dbReference type="AlphaFoldDB" id="D5QGH6"/>
<evidence type="ECO:0000313" key="2">
    <source>
        <dbReference type="Proteomes" id="UP000006468"/>
    </source>
</evidence>
<dbReference type="HOGENOM" id="CLU_2825460_0_0_5"/>
<dbReference type="EMBL" id="ADTV01000042">
    <property type="protein sequence ID" value="EFG83832.1"/>
    <property type="molecule type" value="Genomic_DNA"/>
</dbReference>
<evidence type="ECO:0000313" key="1">
    <source>
        <dbReference type="EMBL" id="EFG83832.1"/>
    </source>
</evidence>
<organism evidence="1 2">
    <name type="scientific">Novacetimonas hansenii ATCC 23769</name>
    <dbReference type="NCBI Taxonomy" id="714995"/>
    <lineage>
        <taxon>Bacteria</taxon>
        <taxon>Pseudomonadati</taxon>
        <taxon>Pseudomonadota</taxon>
        <taxon>Alphaproteobacteria</taxon>
        <taxon>Acetobacterales</taxon>
        <taxon>Acetobacteraceae</taxon>
        <taxon>Novacetimonas</taxon>
    </lineage>
</organism>
<dbReference type="Proteomes" id="UP000006468">
    <property type="component" value="Chromosome"/>
</dbReference>
<comment type="caution">
    <text evidence="1">The sequence shown here is derived from an EMBL/GenBank/DDBJ whole genome shotgun (WGS) entry which is preliminary data.</text>
</comment>
<sequence length="66" mass="7923">MFESNSLIKNKKSFWVLPFDRKRRRLLKLSGKSFIKNLYNFSMLLIPAFQTALLEQILYECVHSNR</sequence>
<name>D5QGH6_NOVHA</name>
<proteinExistence type="predicted"/>
<protein>
    <submittedName>
        <fullName evidence="1">Uncharacterized protein</fullName>
    </submittedName>
</protein>
<reference evidence="1 2" key="1">
    <citation type="journal article" date="2010" name="J. Bacteriol.">
        <title>Genome sequence of a cellulose-producing bacterium, Gluconacetobacter hansenii ATCC 23769.</title>
        <authorList>
            <person name="Iyer P.R."/>
            <person name="Geib S.M."/>
            <person name="Catchmark J."/>
            <person name="Kao T.H."/>
            <person name="Tien M."/>
        </authorList>
    </citation>
    <scope>NUCLEOTIDE SEQUENCE [LARGE SCALE GENOMIC DNA]</scope>
    <source>
        <strain evidence="1 2">ATCC 23769</strain>
    </source>
</reference>
<accession>D5QGH6</accession>